<evidence type="ECO:0000256" key="5">
    <source>
        <dbReference type="ARBA" id="ARBA00023239"/>
    </source>
</evidence>
<dbReference type="AlphaFoldDB" id="A0AA37HS32"/>
<feature type="binding site" evidence="6">
    <location>
        <position position="233"/>
    </location>
    <ligand>
        <name>(6S)-NADPHX</name>
        <dbReference type="ChEBI" id="CHEBI:64076"/>
    </ligand>
</feature>
<dbReference type="GO" id="GO:0046496">
    <property type="term" value="P:nicotinamide nucleotide metabolic process"/>
    <property type="evidence" value="ECO:0007669"/>
    <property type="project" value="UniProtKB-UniRule"/>
</dbReference>
<evidence type="ECO:0000256" key="4">
    <source>
        <dbReference type="ARBA" id="ARBA00023027"/>
    </source>
</evidence>
<dbReference type="GO" id="GO:0005524">
    <property type="term" value="F:ATP binding"/>
    <property type="evidence" value="ECO:0007669"/>
    <property type="project" value="UniProtKB-KW"/>
</dbReference>
<sequence length="294" mass="30291">MAAVTPVTEHLLRSRRLPDPDCDSKDDRGRLLIVAGCTALPGAVLLAAHTAMRAGAGKLKLAVCKDIAIPIGIAMPEAMVIGLPQTSAGGIDHSAADVLTSQIEGSDAVLLGPGMVEDDDTERLVAALVRKARDCKLVLDAGAFAALRVEPDLARTAPNAAVITPHAGEMAKLLDVERAEIEANPLSAARTAAEQFGTVTVMKGGQTFVVAPDGQAWCYEAGHVGLATSGSGDTLAGLIVGLLARGADPATAALWSVYVHGEAGRRLARRYGGIGFLAREIPAEVPCILAEVLT</sequence>
<reference evidence="8" key="2">
    <citation type="submission" date="2021-08" db="EMBL/GenBank/DDBJ databases">
        <authorList>
            <person name="Tani A."/>
            <person name="Ola A."/>
            <person name="Ogura Y."/>
            <person name="Katsura K."/>
            <person name="Hayashi T."/>
        </authorList>
    </citation>
    <scope>NUCLEOTIDE SEQUENCE</scope>
    <source>
        <strain evidence="8">NBRC 103626</strain>
    </source>
</reference>
<dbReference type="HAMAP" id="MF_01965">
    <property type="entry name" value="NADHX_dehydratase"/>
    <property type="match status" value="1"/>
</dbReference>
<evidence type="ECO:0000256" key="1">
    <source>
        <dbReference type="ARBA" id="ARBA00022741"/>
    </source>
</evidence>
<comment type="caution">
    <text evidence="8">The sequence shown here is derived from an EMBL/GenBank/DDBJ whole genome shotgun (WGS) entry which is preliminary data.</text>
</comment>
<comment type="function">
    <text evidence="6">Catalyzes the dehydration of the S-form of NAD(P)HX at the expense of ADP, which is converted to AMP. Together with NAD(P)HX epimerase, which catalyzes the epimerization of the S- and R-forms, the enzyme allows the repair of both epimers of NAD(P)HX, a damaged form of NAD(P)H that is a result of enzymatic or heat-dependent hydration.</text>
</comment>
<keyword evidence="1 6" id="KW-0547">Nucleotide-binding</keyword>
<dbReference type="PROSITE" id="PS51383">
    <property type="entry name" value="YJEF_C_3"/>
    <property type="match status" value="1"/>
</dbReference>
<protein>
    <recommendedName>
        <fullName evidence="6">ADP-dependent (S)-NAD(P)H-hydrate dehydratase</fullName>
        <ecNumber evidence="6">4.2.1.136</ecNumber>
    </recommendedName>
    <alternativeName>
        <fullName evidence="6">ADP-dependent NAD(P)HX dehydratase</fullName>
    </alternativeName>
</protein>
<dbReference type="Gene3D" id="3.40.1190.20">
    <property type="match status" value="1"/>
</dbReference>
<comment type="similarity">
    <text evidence="6">Belongs to the NnrD/CARKD family.</text>
</comment>
<comment type="catalytic activity">
    <reaction evidence="6">
        <text>(6S)-NADHX + ADP = AMP + phosphate + NADH + H(+)</text>
        <dbReference type="Rhea" id="RHEA:32223"/>
        <dbReference type="ChEBI" id="CHEBI:15378"/>
        <dbReference type="ChEBI" id="CHEBI:43474"/>
        <dbReference type="ChEBI" id="CHEBI:57945"/>
        <dbReference type="ChEBI" id="CHEBI:64074"/>
        <dbReference type="ChEBI" id="CHEBI:456215"/>
        <dbReference type="ChEBI" id="CHEBI:456216"/>
        <dbReference type="EC" id="4.2.1.136"/>
    </reaction>
</comment>
<comment type="subunit">
    <text evidence="6">Homotetramer.</text>
</comment>
<dbReference type="InterPro" id="IPR029056">
    <property type="entry name" value="Ribokinase-like"/>
</dbReference>
<dbReference type="InterPro" id="IPR000631">
    <property type="entry name" value="CARKD"/>
</dbReference>
<evidence type="ECO:0000313" key="8">
    <source>
        <dbReference type="EMBL" id="GJD79912.1"/>
    </source>
</evidence>
<comment type="catalytic activity">
    <reaction evidence="6">
        <text>(6S)-NADPHX + ADP = AMP + phosphate + NADPH + H(+)</text>
        <dbReference type="Rhea" id="RHEA:32235"/>
        <dbReference type="ChEBI" id="CHEBI:15378"/>
        <dbReference type="ChEBI" id="CHEBI:43474"/>
        <dbReference type="ChEBI" id="CHEBI:57783"/>
        <dbReference type="ChEBI" id="CHEBI:64076"/>
        <dbReference type="ChEBI" id="CHEBI:456215"/>
        <dbReference type="ChEBI" id="CHEBI:456216"/>
        <dbReference type="EC" id="4.2.1.136"/>
    </reaction>
</comment>
<dbReference type="PANTHER" id="PTHR12592:SF0">
    <property type="entry name" value="ATP-DEPENDENT (S)-NAD(P)H-HYDRATE DEHYDRATASE"/>
    <property type="match status" value="1"/>
</dbReference>
<evidence type="ECO:0000256" key="2">
    <source>
        <dbReference type="ARBA" id="ARBA00022840"/>
    </source>
</evidence>
<dbReference type="NCBIfam" id="TIGR00196">
    <property type="entry name" value="yjeF_cterm"/>
    <property type="match status" value="1"/>
</dbReference>
<keyword evidence="4 6" id="KW-0520">NAD</keyword>
<evidence type="ECO:0000256" key="3">
    <source>
        <dbReference type="ARBA" id="ARBA00022857"/>
    </source>
</evidence>
<feature type="binding site" evidence="6">
    <location>
        <position position="166"/>
    </location>
    <ligand>
        <name>(6S)-NADPHX</name>
        <dbReference type="ChEBI" id="CHEBI:64076"/>
    </ligand>
</feature>
<name>A0AA37HS32_9HYPH</name>
<evidence type="ECO:0000259" key="7">
    <source>
        <dbReference type="PROSITE" id="PS51383"/>
    </source>
</evidence>
<feature type="binding site" evidence="6">
    <location>
        <position position="232"/>
    </location>
    <ligand>
        <name>AMP</name>
        <dbReference type="ChEBI" id="CHEBI:456215"/>
    </ligand>
</feature>
<dbReference type="EC" id="4.2.1.136" evidence="6"/>
<evidence type="ECO:0000313" key="9">
    <source>
        <dbReference type="Proteomes" id="UP001055108"/>
    </source>
</evidence>
<dbReference type="RefSeq" id="WP_238303795.1">
    <property type="nucleotide sequence ID" value="NZ_BPQM01000076.1"/>
</dbReference>
<organism evidence="8 9">
    <name type="scientific">Methylobacterium gregans</name>
    <dbReference type="NCBI Taxonomy" id="374424"/>
    <lineage>
        <taxon>Bacteria</taxon>
        <taxon>Pseudomonadati</taxon>
        <taxon>Pseudomonadota</taxon>
        <taxon>Alphaproteobacteria</taxon>
        <taxon>Hyphomicrobiales</taxon>
        <taxon>Methylobacteriaceae</taxon>
        <taxon>Methylobacterium</taxon>
    </lineage>
</organism>
<accession>A0AA37HS32</accession>
<keyword evidence="9" id="KW-1185">Reference proteome</keyword>
<dbReference type="GO" id="GO:0110051">
    <property type="term" value="P:metabolite repair"/>
    <property type="evidence" value="ECO:0007669"/>
    <property type="project" value="TreeGrafter"/>
</dbReference>
<dbReference type="GO" id="GO:0052856">
    <property type="term" value="F:NAD(P)HX epimerase activity"/>
    <property type="evidence" value="ECO:0007669"/>
    <property type="project" value="TreeGrafter"/>
</dbReference>
<feature type="binding site" evidence="6">
    <location>
        <position position="114"/>
    </location>
    <ligand>
        <name>(6S)-NADPHX</name>
        <dbReference type="ChEBI" id="CHEBI:64076"/>
    </ligand>
</feature>
<feature type="binding site" evidence="6">
    <location>
        <begin position="203"/>
        <end position="207"/>
    </location>
    <ligand>
        <name>AMP</name>
        <dbReference type="ChEBI" id="CHEBI:456215"/>
    </ligand>
</feature>
<proteinExistence type="inferred from homology"/>
<feature type="domain" description="YjeF C-terminal" evidence="7">
    <location>
        <begin position="8"/>
        <end position="292"/>
    </location>
</feature>
<dbReference type="Proteomes" id="UP001055108">
    <property type="component" value="Unassembled WGS sequence"/>
</dbReference>
<evidence type="ECO:0000256" key="6">
    <source>
        <dbReference type="HAMAP-Rule" id="MF_01965"/>
    </source>
</evidence>
<dbReference type="Pfam" id="PF01256">
    <property type="entry name" value="Carb_kinase"/>
    <property type="match status" value="1"/>
</dbReference>
<dbReference type="SUPFAM" id="SSF53613">
    <property type="entry name" value="Ribokinase-like"/>
    <property type="match status" value="1"/>
</dbReference>
<reference evidence="8" key="1">
    <citation type="journal article" date="2016" name="Front. Microbiol.">
        <title>Genome Sequence of the Piezophilic, Mesophilic Sulfate-Reducing Bacterium Desulfovibrio indicus J2T.</title>
        <authorList>
            <person name="Cao J."/>
            <person name="Maignien L."/>
            <person name="Shao Z."/>
            <person name="Alain K."/>
            <person name="Jebbar M."/>
        </authorList>
    </citation>
    <scope>NUCLEOTIDE SEQUENCE</scope>
    <source>
        <strain evidence="8">NBRC 103626</strain>
    </source>
</reference>
<comment type="cofactor">
    <cofactor evidence="6">
        <name>Mg(2+)</name>
        <dbReference type="ChEBI" id="CHEBI:18420"/>
    </cofactor>
</comment>
<dbReference type="CDD" id="cd01171">
    <property type="entry name" value="YXKO-related"/>
    <property type="match status" value="1"/>
</dbReference>
<dbReference type="PANTHER" id="PTHR12592">
    <property type="entry name" value="ATP-DEPENDENT (S)-NAD(P)H-HYDRATE DEHYDRATASE FAMILY MEMBER"/>
    <property type="match status" value="1"/>
</dbReference>
<keyword evidence="3 6" id="KW-0521">NADP</keyword>
<keyword evidence="2 6" id="KW-0067">ATP-binding</keyword>
<feature type="binding site" evidence="6">
    <location>
        <position position="43"/>
    </location>
    <ligand>
        <name>(6S)-NADPHX</name>
        <dbReference type="ChEBI" id="CHEBI:64076"/>
    </ligand>
</feature>
<dbReference type="EMBL" id="BPQM01000076">
    <property type="protein sequence ID" value="GJD79912.1"/>
    <property type="molecule type" value="Genomic_DNA"/>
</dbReference>
<gene>
    <name evidence="6 8" type="primary">nnrD</name>
    <name evidence="8" type="ORF">NBEOAGPD_3143</name>
</gene>
<dbReference type="GO" id="GO:0052855">
    <property type="term" value="F:ADP-dependent NAD(P)H-hydrate dehydratase activity"/>
    <property type="evidence" value="ECO:0007669"/>
    <property type="project" value="UniProtKB-UniRule"/>
</dbReference>
<keyword evidence="5 6" id="KW-0456">Lyase</keyword>